<dbReference type="AlphaFoldDB" id="A0AAE1P6R6"/>
<evidence type="ECO:0000313" key="2">
    <source>
        <dbReference type="Proteomes" id="UP001292094"/>
    </source>
</evidence>
<gene>
    <name evidence="1" type="ORF">Pmani_025688</name>
</gene>
<dbReference type="Proteomes" id="UP001292094">
    <property type="component" value="Unassembled WGS sequence"/>
</dbReference>
<reference evidence="1" key="1">
    <citation type="submission" date="2023-11" db="EMBL/GenBank/DDBJ databases">
        <title>Genome assemblies of two species of porcelain crab, Petrolisthes cinctipes and Petrolisthes manimaculis (Anomura: Porcellanidae).</title>
        <authorList>
            <person name="Angst P."/>
        </authorList>
    </citation>
    <scope>NUCLEOTIDE SEQUENCE</scope>
    <source>
        <strain evidence="1">PB745_02</strain>
        <tissue evidence="1">Gill</tissue>
    </source>
</reference>
<accession>A0AAE1P6R6</accession>
<proteinExistence type="predicted"/>
<protein>
    <submittedName>
        <fullName evidence="1">Uncharacterized protein</fullName>
    </submittedName>
</protein>
<sequence>MRLETSSEHCNRDKLCFLRP</sequence>
<comment type="caution">
    <text evidence="1">The sequence shown here is derived from an EMBL/GenBank/DDBJ whole genome shotgun (WGS) entry which is preliminary data.</text>
</comment>
<keyword evidence="2" id="KW-1185">Reference proteome</keyword>
<dbReference type="EMBL" id="JAWZYT010002769">
    <property type="protein sequence ID" value="KAK4302191.1"/>
    <property type="molecule type" value="Genomic_DNA"/>
</dbReference>
<organism evidence="1 2">
    <name type="scientific">Petrolisthes manimaculis</name>
    <dbReference type="NCBI Taxonomy" id="1843537"/>
    <lineage>
        <taxon>Eukaryota</taxon>
        <taxon>Metazoa</taxon>
        <taxon>Ecdysozoa</taxon>
        <taxon>Arthropoda</taxon>
        <taxon>Crustacea</taxon>
        <taxon>Multicrustacea</taxon>
        <taxon>Malacostraca</taxon>
        <taxon>Eumalacostraca</taxon>
        <taxon>Eucarida</taxon>
        <taxon>Decapoda</taxon>
        <taxon>Pleocyemata</taxon>
        <taxon>Anomura</taxon>
        <taxon>Galatheoidea</taxon>
        <taxon>Porcellanidae</taxon>
        <taxon>Petrolisthes</taxon>
    </lineage>
</organism>
<name>A0AAE1P6R6_9EUCA</name>
<evidence type="ECO:0000313" key="1">
    <source>
        <dbReference type="EMBL" id="KAK4302191.1"/>
    </source>
</evidence>